<sequence>MVETKENILDELTAKLGTLEALLDSLERNKAQRSPLPFTVGLPTPSTSDISSSSDFSTSSSKLGSAI</sequence>
<accession>A0ABN7SAH6</accession>
<evidence type="ECO:0000313" key="4">
    <source>
        <dbReference type="Proteomes" id="UP001158576"/>
    </source>
</evidence>
<reference evidence="3 4" key="1">
    <citation type="submission" date="2021-04" db="EMBL/GenBank/DDBJ databases">
        <authorList>
            <person name="Bliznina A."/>
        </authorList>
    </citation>
    <scope>NUCLEOTIDE SEQUENCE [LARGE SCALE GENOMIC DNA]</scope>
</reference>
<name>A0ABN7SAH6_OIKDI</name>
<evidence type="ECO:0000256" key="1">
    <source>
        <dbReference type="SAM" id="Coils"/>
    </source>
</evidence>
<organism evidence="3 4">
    <name type="scientific">Oikopleura dioica</name>
    <name type="common">Tunicate</name>
    <dbReference type="NCBI Taxonomy" id="34765"/>
    <lineage>
        <taxon>Eukaryota</taxon>
        <taxon>Metazoa</taxon>
        <taxon>Chordata</taxon>
        <taxon>Tunicata</taxon>
        <taxon>Appendicularia</taxon>
        <taxon>Copelata</taxon>
        <taxon>Oikopleuridae</taxon>
        <taxon>Oikopleura</taxon>
    </lineage>
</organism>
<feature type="region of interest" description="Disordered" evidence="2">
    <location>
        <begin position="33"/>
        <end position="67"/>
    </location>
</feature>
<keyword evidence="4" id="KW-1185">Reference proteome</keyword>
<gene>
    <name evidence="3" type="ORF">OKIOD_LOCUS4913</name>
</gene>
<dbReference type="Proteomes" id="UP001158576">
    <property type="component" value="Chromosome XSR"/>
</dbReference>
<protein>
    <submittedName>
        <fullName evidence="3">Oidioi.mRNA.OKI2018_I69.XSR.g13355.t1.cds</fullName>
    </submittedName>
</protein>
<evidence type="ECO:0000256" key="2">
    <source>
        <dbReference type="SAM" id="MobiDB-lite"/>
    </source>
</evidence>
<feature type="compositionally biased region" description="Low complexity" evidence="2">
    <location>
        <begin position="46"/>
        <end position="61"/>
    </location>
</feature>
<dbReference type="EMBL" id="OU015569">
    <property type="protein sequence ID" value="CAG5094215.1"/>
    <property type="molecule type" value="Genomic_DNA"/>
</dbReference>
<proteinExistence type="predicted"/>
<keyword evidence="1" id="KW-0175">Coiled coil</keyword>
<feature type="coiled-coil region" evidence="1">
    <location>
        <begin position="2"/>
        <end position="29"/>
    </location>
</feature>
<evidence type="ECO:0000313" key="3">
    <source>
        <dbReference type="EMBL" id="CAG5094215.1"/>
    </source>
</evidence>